<name>A3ZQY0_9BACT</name>
<dbReference type="EMBL" id="AANZ01000006">
    <property type="protein sequence ID" value="EAQ81073.1"/>
    <property type="molecule type" value="Genomic_DNA"/>
</dbReference>
<comment type="caution">
    <text evidence="1">The sequence shown here is derived from an EMBL/GenBank/DDBJ whole genome shotgun (WGS) entry which is preliminary data.</text>
</comment>
<protein>
    <submittedName>
        <fullName evidence="1">Uncharacterized protein</fullName>
    </submittedName>
</protein>
<accession>A3ZQY0</accession>
<organism evidence="1 2">
    <name type="scientific">Blastopirellula marina DSM 3645</name>
    <dbReference type="NCBI Taxonomy" id="314230"/>
    <lineage>
        <taxon>Bacteria</taxon>
        <taxon>Pseudomonadati</taxon>
        <taxon>Planctomycetota</taxon>
        <taxon>Planctomycetia</taxon>
        <taxon>Pirellulales</taxon>
        <taxon>Pirellulaceae</taxon>
        <taxon>Blastopirellula</taxon>
    </lineage>
</organism>
<evidence type="ECO:0000313" key="1">
    <source>
        <dbReference type="EMBL" id="EAQ81073.1"/>
    </source>
</evidence>
<sequence length="85" mass="9424">MDEISLLSGFSRCTIRARQRHWGGVQNHMQLVCNHRDLSGMDLVGTPWLTDSCQARSGCLHRSHFAIQRAEAAKTSGLTYPPISG</sequence>
<dbReference type="Proteomes" id="UP000004358">
    <property type="component" value="Unassembled WGS sequence"/>
</dbReference>
<dbReference type="AlphaFoldDB" id="A3ZQY0"/>
<dbReference type="HOGENOM" id="CLU_2506100_0_0_0"/>
<gene>
    <name evidence="1" type="ORF">DSM3645_20917</name>
</gene>
<reference evidence="1 2" key="1">
    <citation type="submission" date="2006-02" db="EMBL/GenBank/DDBJ databases">
        <authorList>
            <person name="Amann R."/>
            <person name="Ferriera S."/>
            <person name="Johnson J."/>
            <person name="Kravitz S."/>
            <person name="Halpern A."/>
            <person name="Remington K."/>
            <person name="Beeson K."/>
            <person name="Tran B."/>
            <person name="Rogers Y.-H."/>
            <person name="Friedman R."/>
            <person name="Venter J.C."/>
        </authorList>
    </citation>
    <scope>NUCLEOTIDE SEQUENCE [LARGE SCALE GENOMIC DNA]</scope>
    <source>
        <strain evidence="1 2">DSM 3645</strain>
    </source>
</reference>
<proteinExistence type="predicted"/>
<evidence type="ECO:0000313" key="2">
    <source>
        <dbReference type="Proteomes" id="UP000004358"/>
    </source>
</evidence>